<dbReference type="Proteomes" id="UP000005801">
    <property type="component" value="Unassembled WGS sequence"/>
</dbReference>
<comment type="caution">
    <text evidence="1">The sequence shown here is derived from an EMBL/GenBank/DDBJ whole genome shotgun (WGS) entry which is preliminary data.</text>
</comment>
<evidence type="ECO:0000313" key="1">
    <source>
        <dbReference type="EMBL" id="EDM75017.1"/>
    </source>
</evidence>
<dbReference type="Pfam" id="PF10698">
    <property type="entry name" value="DUF2505"/>
    <property type="match status" value="1"/>
</dbReference>
<dbReference type="RefSeq" id="WP_006975831.1">
    <property type="nucleotide sequence ID" value="NZ_ABCS01000107.1"/>
</dbReference>
<dbReference type="STRING" id="391625.PPSIR1_16990"/>
<accession>A6GGJ1</accession>
<gene>
    <name evidence="1" type="ORF">PPSIR1_16990</name>
</gene>
<protein>
    <submittedName>
        <fullName evidence="1">Uncharacterized protein</fullName>
    </submittedName>
</protein>
<evidence type="ECO:0000313" key="2">
    <source>
        <dbReference type="Proteomes" id="UP000005801"/>
    </source>
</evidence>
<sequence>MATGFHTCARYDHPVAALVELLGDPRYHEALVESGGARRRAHARRLDPAAHLLRVVVDVWEPALHGGGESRRTMSFELDRGTLRAAWSQRIHGFERRVRAEGTTELIALSPTACELHTRGRIELNIPMIGATLERRLRSQLEADSARERDFTRAWLERALAPKVKPAAKPAGSPSR</sequence>
<reference evidence="1 2" key="1">
    <citation type="submission" date="2007-06" db="EMBL/GenBank/DDBJ databases">
        <authorList>
            <person name="Shimkets L."/>
            <person name="Ferriera S."/>
            <person name="Johnson J."/>
            <person name="Kravitz S."/>
            <person name="Beeson K."/>
            <person name="Sutton G."/>
            <person name="Rogers Y.-H."/>
            <person name="Friedman R."/>
            <person name="Frazier M."/>
            <person name="Venter J.C."/>
        </authorList>
    </citation>
    <scope>NUCLEOTIDE SEQUENCE [LARGE SCALE GENOMIC DNA]</scope>
    <source>
        <strain evidence="1 2">SIR-1</strain>
    </source>
</reference>
<organism evidence="1 2">
    <name type="scientific">Plesiocystis pacifica SIR-1</name>
    <dbReference type="NCBI Taxonomy" id="391625"/>
    <lineage>
        <taxon>Bacteria</taxon>
        <taxon>Pseudomonadati</taxon>
        <taxon>Myxococcota</taxon>
        <taxon>Polyangia</taxon>
        <taxon>Nannocystales</taxon>
        <taxon>Nannocystaceae</taxon>
        <taxon>Plesiocystis</taxon>
    </lineage>
</organism>
<proteinExistence type="predicted"/>
<dbReference type="AlphaFoldDB" id="A6GGJ1"/>
<name>A6GGJ1_9BACT</name>
<keyword evidence="2" id="KW-1185">Reference proteome</keyword>
<dbReference type="InterPro" id="IPR019639">
    <property type="entry name" value="DUF2505"/>
</dbReference>
<dbReference type="EMBL" id="ABCS01000107">
    <property type="protein sequence ID" value="EDM75017.1"/>
    <property type="molecule type" value="Genomic_DNA"/>
</dbReference>